<keyword evidence="9" id="KW-1185">Reference proteome</keyword>
<dbReference type="InterPro" id="IPR008146">
    <property type="entry name" value="Gln_synth_cat_dom"/>
</dbReference>
<dbReference type="PROSITE" id="PS51987">
    <property type="entry name" value="GS_CATALYTIC"/>
    <property type="match status" value="1"/>
</dbReference>
<dbReference type="SUPFAM" id="SSF55931">
    <property type="entry name" value="Glutamine synthetase/guanido kinase"/>
    <property type="match status" value="1"/>
</dbReference>
<sequence length="510" mass="52136">MGVLRLLYCDSAGVRRCRAVPLSSAQLAAAQAAAPYSTGLTKGSMGQPAAADTVLPGSGLSAVGEVLLLPDLDAAVALPWAQGHSMAPVDMLERDMSKAFACCPRSALKHALAALKKSHSIQLLVGFELEFMLLKPAAAAAAGAAAGSELLLQSAGNCYRPVDESIYCQSTAFDQAALVLGKIVEALQSMGIGVVQYHAESAPGQFEIATKPFPALQAADKLLLTKEAICGVAAQAGLAVTFLPKPLPGYAGSGCHCHISLWEADSSDGSSSGKPVSLMTAAAAPTPAADGTTAAAANPPLRSSGSSSSSSQHYVPGYPLLSSTAASFLAGLLDYLPALLPFTCPTENSYARLQPGTWAGALTCWGWDNREAPLRLSCPNAANPAASCNIEFKAFDGTANPYIGLAAILAAGMRGIEEAASLPPPLQMEPAAALAAAAADGASSGAAAAVSKLQQLPGSLAEALAALQGDSSLQTKLQQLLGPELLRAYLAVKDWEAQQQTGTHKLLLRY</sequence>
<evidence type="ECO:0000256" key="1">
    <source>
        <dbReference type="ARBA" id="ARBA00001946"/>
    </source>
</evidence>
<proteinExistence type="inferred from homology"/>
<gene>
    <name evidence="8" type="ORF">OEZ85_004915</name>
</gene>
<evidence type="ECO:0000313" key="8">
    <source>
        <dbReference type="EMBL" id="WIA20520.1"/>
    </source>
</evidence>
<dbReference type="Gene3D" id="3.10.20.70">
    <property type="entry name" value="Glutamine synthetase, N-terminal domain"/>
    <property type="match status" value="1"/>
</dbReference>
<feature type="domain" description="GS catalytic" evidence="7">
    <location>
        <begin position="104"/>
        <end position="510"/>
    </location>
</feature>
<evidence type="ECO:0000256" key="3">
    <source>
        <dbReference type="ARBA" id="ARBA00022842"/>
    </source>
</evidence>
<dbReference type="PANTHER" id="PTHR43785:SF2">
    <property type="entry name" value="TYPE-1 GLUTAMINE SYNTHETASE 1"/>
    <property type="match status" value="1"/>
</dbReference>
<evidence type="ECO:0000256" key="5">
    <source>
        <dbReference type="RuleBase" id="RU000384"/>
    </source>
</evidence>
<organism evidence="8 9">
    <name type="scientific">Tetradesmus obliquus</name>
    <name type="common">Green alga</name>
    <name type="synonym">Acutodesmus obliquus</name>
    <dbReference type="NCBI Taxonomy" id="3088"/>
    <lineage>
        <taxon>Eukaryota</taxon>
        <taxon>Viridiplantae</taxon>
        <taxon>Chlorophyta</taxon>
        <taxon>core chlorophytes</taxon>
        <taxon>Chlorophyceae</taxon>
        <taxon>CS clade</taxon>
        <taxon>Sphaeropleales</taxon>
        <taxon>Scenedesmaceae</taxon>
        <taxon>Tetradesmus</taxon>
    </lineage>
</organism>
<dbReference type="Gene3D" id="3.30.590.10">
    <property type="entry name" value="Glutamine synthetase/guanido kinase, catalytic domain"/>
    <property type="match status" value="1"/>
</dbReference>
<evidence type="ECO:0000259" key="7">
    <source>
        <dbReference type="PROSITE" id="PS51987"/>
    </source>
</evidence>
<dbReference type="PANTHER" id="PTHR43785">
    <property type="entry name" value="GAMMA-GLUTAMYLPUTRESCINE SYNTHETASE"/>
    <property type="match status" value="1"/>
</dbReference>
<keyword evidence="3" id="KW-0460">Magnesium</keyword>
<dbReference type="InterPro" id="IPR027303">
    <property type="entry name" value="Gln_synth_gly_rich_site"/>
</dbReference>
<dbReference type="SMART" id="SM01230">
    <property type="entry name" value="Gln-synt_C"/>
    <property type="match status" value="1"/>
</dbReference>
<evidence type="ECO:0000313" key="9">
    <source>
        <dbReference type="Proteomes" id="UP001244341"/>
    </source>
</evidence>
<dbReference type="Proteomes" id="UP001244341">
    <property type="component" value="Chromosome 12b"/>
</dbReference>
<keyword evidence="2" id="KW-0436">Ligase</keyword>
<reference evidence="8 9" key="1">
    <citation type="submission" date="2023-05" db="EMBL/GenBank/DDBJ databases">
        <title>A 100% complete, gapless, phased diploid assembly of the Scenedesmus obliquus UTEX 3031 genome.</title>
        <authorList>
            <person name="Biondi T.C."/>
            <person name="Hanschen E.R."/>
            <person name="Kwon T."/>
            <person name="Eng W."/>
            <person name="Kruse C.P.S."/>
            <person name="Koehler S.I."/>
            <person name="Kunde Y."/>
            <person name="Gleasner C.D."/>
            <person name="You Mak K.T."/>
            <person name="Polle J."/>
            <person name="Hovde B.T."/>
            <person name="Starkenburg S.R."/>
        </authorList>
    </citation>
    <scope>NUCLEOTIDE SEQUENCE [LARGE SCALE GENOMIC DNA]</scope>
    <source>
        <strain evidence="8 9">DOE0152z</strain>
    </source>
</reference>
<dbReference type="InterPro" id="IPR014746">
    <property type="entry name" value="Gln_synth/guanido_kin_cat_dom"/>
</dbReference>
<dbReference type="PROSITE" id="PS00181">
    <property type="entry name" value="GLNA_ATP"/>
    <property type="match status" value="1"/>
</dbReference>
<accession>A0ABY8UGY5</accession>
<comment type="similarity">
    <text evidence="4 5">Belongs to the glutamine synthetase family.</text>
</comment>
<evidence type="ECO:0000256" key="6">
    <source>
        <dbReference type="SAM" id="MobiDB-lite"/>
    </source>
</evidence>
<name>A0ABY8UGY5_TETOB</name>
<dbReference type="InterPro" id="IPR036651">
    <property type="entry name" value="Gln_synt_N_sf"/>
</dbReference>
<evidence type="ECO:0000256" key="2">
    <source>
        <dbReference type="ARBA" id="ARBA00022598"/>
    </source>
</evidence>
<comment type="cofactor">
    <cofactor evidence="1">
        <name>Mg(2+)</name>
        <dbReference type="ChEBI" id="CHEBI:18420"/>
    </cofactor>
</comment>
<dbReference type="EMBL" id="CP126219">
    <property type="protein sequence ID" value="WIA20520.1"/>
    <property type="molecule type" value="Genomic_DNA"/>
</dbReference>
<evidence type="ECO:0000256" key="4">
    <source>
        <dbReference type="PROSITE-ProRule" id="PRU01331"/>
    </source>
</evidence>
<feature type="region of interest" description="Disordered" evidence="6">
    <location>
        <begin position="289"/>
        <end position="308"/>
    </location>
</feature>
<dbReference type="Pfam" id="PF00120">
    <property type="entry name" value="Gln-synt_C"/>
    <property type="match status" value="2"/>
</dbReference>
<protein>
    <recommendedName>
        <fullName evidence="7">GS catalytic domain-containing protein</fullName>
    </recommendedName>
</protein>